<comment type="caution">
    <text evidence="4">The sequence shown here is derived from an EMBL/GenBank/DDBJ whole genome shotgun (WGS) entry which is preliminary data.</text>
</comment>
<dbReference type="Pfam" id="PF13424">
    <property type="entry name" value="TPR_12"/>
    <property type="match status" value="1"/>
</dbReference>
<reference evidence="4 5" key="1">
    <citation type="journal article" date="2024" name="Nat. Commun.">
        <title>Phylogenomics reveals the evolutionary origins of lichenization in chlorophyte algae.</title>
        <authorList>
            <person name="Puginier C."/>
            <person name="Libourel C."/>
            <person name="Otte J."/>
            <person name="Skaloud P."/>
            <person name="Haon M."/>
            <person name="Grisel S."/>
            <person name="Petersen M."/>
            <person name="Berrin J.G."/>
            <person name="Delaux P.M."/>
            <person name="Dal Grande F."/>
            <person name="Keller J."/>
        </authorList>
    </citation>
    <scope>NUCLEOTIDE SEQUENCE [LARGE SCALE GENOMIC DNA]</scope>
    <source>
        <strain evidence="4 5">SAG 2145</strain>
    </source>
</reference>
<organism evidence="4 5">
    <name type="scientific">Apatococcus lobatus</name>
    <dbReference type="NCBI Taxonomy" id="904363"/>
    <lineage>
        <taxon>Eukaryota</taxon>
        <taxon>Viridiplantae</taxon>
        <taxon>Chlorophyta</taxon>
        <taxon>core chlorophytes</taxon>
        <taxon>Trebouxiophyceae</taxon>
        <taxon>Chlorellales</taxon>
        <taxon>Chlorellaceae</taxon>
        <taxon>Apatococcus</taxon>
    </lineage>
</organism>
<dbReference type="InterPro" id="IPR050498">
    <property type="entry name" value="Ycf3"/>
</dbReference>
<sequence>MSRHASSHSVVPASSSLQRRALLVCPSVLYFSGTAAARAGWLQQTDPFSRIFREALEAPDFQSADEAWSKAISLKPGNAAAWSNRGTKRLQAGRWREAREDLQKALALEASQSVEHEPSSMVLNNLGNAEGALGDWTEARQHFLTAAQDPDPGLSAMYQLNYSLGAFQEGDAQAAVQGARGILRRDPFFLDARAALTAFLWGKGERDEAEGEWEALQQSGDGFGSSMYNKQDAVERVRPRWPPRATAALKAFLSLSNSASAEDYNGQQVQYTF</sequence>
<dbReference type="Proteomes" id="UP001438707">
    <property type="component" value="Unassembled WGS sequence"/>
</dbReference>
<dbReference type="InterPro" id="IPR011990">
    <property type="entry name" value="TPR-like_helical_dom_sf"/>
</dbReference>
<dbReference type="Gene3D" id="1.25.40.10">
    <property type="entry name" value="Tetratricopeptide repeat domain"/>
    <property type="match status" value="1"/>
</dbReference>
<feature type="repeat" description="TPR" evidence="3">
    <location>
        <begin position="79"/>
        <end position="112"/>
    </location>
</feature>
<keyword evidence="5" id="KW-1185">Reference proteome</keyword>
<evidence type="ECO:0000313" key="5">
    <source>
        <dbReference type="Proteomes" id="UP001438707"/>
    </source>
</evidence>
<evidence type="ECO:0000256" key="2">
    <source>
        <dbReference type="ARBA" id="ARBA00022803"/>
    </source>
</evidence>
<dbReference type="AlphaFoldDB" id="A0AAW1RH33"/>
<gene>
    <name evidence="4" type="ORF">WJX74_002215</name>
</gene>
<name>A0AAW1RH33_9CHLO</name>
<dbReference type="PROSITE" id="PS50005">
    <property type="entry name" value="TPR"/>
    <property type="match status" value="1"/>
</dbReference>
<dbReference type="InterPro" id="IPR019734">
    <property type="entry name" value="TPR_rpt"/>
</dbReference>
<dbReference type="SUPFAM" id="SSF48452">
    <property type="entry name" value="TPR-like"/>
    <property type="match status" value="1"/>
</dbReference>
<evidence type="ECO:0000256" key="3">
    <source>
        <dbReference type="PROSITE-ProRule" id="PRU00339"/>
    </source>
</evidence>
<accession>A0AAW1RH33</accession>
<dbReference type="SMART" id="SM00028">
    <property type="entry name" value="TPR"/>
    <property type="match status" value="2"/>
</dbReference>
<dbReference type="PANTHER" id="PTHR44858">
    <property type="entry name" value="TETRATRICOPEPTIDE REPEAT PROTEIN 6"/>
    <property type="match status" value="1"/>
</dbReference>
<protein>
    <submittedName>
        <fullName evidence="4">Uncharacterized protein</fullName>
    </submittedName>
</protein>
<evidence type="ECO:0000256" key="1">
    <source>
        <dbReference type="ARBA" id="ARBA00022737"/>
    </source>
</evidence>
<keyword evidence="2 3" id="KW-0802">TPR repeat</keyword>
<evidence type="ECO:0000313" key="4">
    <source>
        <dbReference type="EMBL" id="KAK9832933.1"/>
    </source>
</evidence>
<proteinExistence type="predicted"/>
<dbReference type="EMBL" id="JALJOS010000011">
    <property type="protein sequence ID" value="KAK9832933.1"/>
    <property type="molecule type" value="Genomic_DNA"/>
</dbReference>
<dbReference type="PANTHER" id="PTHR44858:SF1">
    <property type="entry name" value="UDP-N-ACETYLGLUCOSAMINE--PEPTIDE N-ACETYLGLUCOSAMINYLTRANSFERASE SPINDLY-RELATED"/>
    <property type="match status" value="1"/>
</dbReference>
<keyword evidence="1" id="KW-0677">Repeat</keyword>